<name>A0A9E7MPE4_9CAUD</name>
<gene>
    <name evidence="1" type="ORF">KABACHOK_00830</name>
</gene>
<evidence type="ECO:0000313" key="2">
    <source>
        <dbReference type="Proteomes" id="UP001056685"/>
    </source>
</evidence>
<dbReference type="Proteomes" id="UP001056685">
    <property type="component" value="Segment"/>
</dbReference>
<sequence length="182" mass="20775">MTQLRRYHVDQIEITDHREARLPQSDEWAFPILINHSREMDAAYLLGVWRASVRLDDRPGQSTPHDPEAVAAALETWAATWNGRNFQKRLNAVPFDDDLKTTPGLERLAITLFIQDREFDGPYEASETEEGSEIYRAADPNAVTLVTVNYLEDESLEDHQARVAEVVRGMTWALQNPARCLV</sequence>
<keyword evidence="2" id="KW-1185">Reference proteome</keyword>
<organism evidence="1 2">
    <name type="scientific">Brevundimonas phage vB_BpoS-Kabachok</name>
    <dbReference type="NCBI Taxonomy" id="2948600"/>
    <lineage>
        <taxon>Viruses</taxon>
        <taxon>Duplodnaviria</taxon>
        <taxon>Heunggongvirae</taxon>
        <taxon>Uroviricota</taxon>
        <taxon>Caudoviricetes</taxon>
        <taxon>Jeanschmidtviridae</taxon>
        <taxon>Marchewkavirus</taxon>
        <taxon>Marchewkavirus kabachok</taxon>
    </lineage>
</organism>
<dbReference type="EMBL" id="ON529852">
    <property type="protein sequence ID" value="USN13919.1"/>
    <property type="molecule type" value="Genomic_DNA"/>
</dbReference>
<evidence type="ECO:0000313" key="1">
    <source>
        <dbReference type="EMBL" id="USN13919.1"/>
    </source>
</evidence>
<accession>A0A9E7MPE4</accession>
<reference evidence="1" key="1">
    <citation type="submission" date="2022-05" db="EMBL/GenBank/DDBJ databases">
        <authorList>
            <person name="Friedrich I."/>
            <person name="Poehlein A."/>
            <person name="Schneider D."/>
            <person name="Hertel R."/>
            <person name="Daniel R."/>
        </authorList>
    </citation>
    <scope>NUCLEOTIDE SEQUENCE</scope>
</reference>
<proteinExistence type="predicted"/>
<protein>
    <submittedName>
        <fullName evidence="1">Uncharacterized protein</fullName>
    </submittedName>
</protein>